<evidence type="ECO:0000313" key="3">
    <source>
        <dbReference type="Proteomes" id="UP001178461"/>
    </source>
</evidence>
<proteinExistence type="predicted"/>
<protein>
    <submittedName>
        <fullName evidence="2">Uncharacterized protein</fullName>
    </submittedName>
</protein>
<dbReference type="AlphaFoldDB" id="A0AA35W1X9"/>
<name>A0AA35W1X9_9SAUR</name>
<reference evidence="2" key="1">
    <citation type="submission" date="2022-12" db="EMBL/GenBank/DDBJ databases">
        <authorList>
            <person name="Alioto T."/>
            <person name="Alioto T."/>
            <person name="Gomez Garrido J."/>
        </authorList>
    </citation>
    <scope>NUCLEOTIDE SEQUENCE</scope>
</reference>
<dbReference type="Proteomes" id="UP001178461">
    <property type="component" value="Unassembled WGS sequence"/>
</dbReference>
<evidence type="ECO:0000256" key="1">
    <source>
        <dbReference type="SAM" id="MobiDB-lite"/>
    </source>
</evidence>
<evidence type="ECO:0000313" key="2">
    <source>
        <dbReference type="EMBL" id="CAI7934898.1"/>
    </source>
</evidence>
<gene>
    <name evidence="2" type="ORF">PODLI_1B034635</name>
</gene>
<comment type="caution">
    <text evidence="2">The sequence shown here is derived from an EMBL/GenBank/DDBJ whole genome shotgun (WGS) entry which is preliminary data.</text>
</comment>
<keyword evidence="3" id="KW-1185">Reference proteome</keyword>
<feature type="region of interest" description="Disordered" evidence="1">
    <location>
        <begin position="1"/>
        <end position="26"/>
    </location>
</feature>
<feature type="region of interest" description="Disordered" evidence="1">
    <location>
        <begin position="63"/>
        <end position="101"/>
    </location>
</feature>
<feature type="compositionally biased region" description="Polar residues" evidence="1">
    <location>
        <begin position="1"/>
        <end position="13"/>
    </location>
</feature>
<sequence length="120" mass="13774">MHPQSHRASTTAAQYAEGGDDEEKTLPLETQDKIFCIEYASCRLASIVFSAYPGVNRQDRATTIYRGSLPTPPRWPPRADHEAPTKMAPAQENKYRLPHSKWRPRPRRTTWCAGMAYEWL</sequence>
<accession>A0AA35W1X9</accession>
<organism evidence="2 3">
    <name type="scientific">Podarcis lilfordi</name>
    <name type="common">Lilford's wall lizard</name>
    <dbReference type="NCBI Taxonomy" id="74358"/>
    <lineage>
        <taxon>Eukaryota</taxon>
        <taxon>Metazoa</taxon>
        <taxon>Chordata</taxon>
        <taxon>Craniata</taxon>
        <taxon>Vertebrata</taxon>
        <taxon>Euteleostomi</taxon>
        <taxon>Lepidosauria</taxon>
        <taxon>Squamata</taxon>
        <taxon>Bifurcata</taxon>
        <taxon>Unidentata</taxon>
        <taxon>Episquamata</taxon>
        <taxon>Laterata</taxon>
        <taxon>Lacertibaenia</taxon>
        <taxon>Lacertidae</taxon>
        <taxon>Podarcis</taxon>
    </lineage>
</organism>
<dbReference type="EMBL" id="CANTUW010000009">
    <property type="protein sequence ID" value="CAI7934898.1"/>
    <property type="molecule type" value="Genomic_DNA"/>
</dbReference>